<evidence type="ECO:0000256" key="6">
    <source>
        <dbReference type="ARBA" id="ARBA00023136"/>
    </source>
</evidence>
<dbReference type="PROSITE" id="PS50112">
    <property type="entry name" value="PAS"/>
    <property type="match status" value="1"/>
</dbReference>
<dbReference type="SMART" id="SM00387">
    <property type="entry name" value="HATPase_c"/>
    <property type="match status" value="1"/>
</dbReference>
<dbReference type="PROSITE" id="PS50109">
    <property type="entry name" value="HIS_KIN"/>
    <property type="match status" value="1"/>
</dbReference>
<accession>A0A1H4CJ73</accession>
<dbReference type="SUPFAM" id="SSF47384">
    <property type="entry name" value="Homodimeric domain of signal transducing histidine kinase"/>
    <property type="match status" value="1"/>
</dbReference>
<dbReference type="Gene3D" id="3.30.565.10">
    <property type="entry name" value="Histidine kinase-like ATPase, C-terminal domain"/>
    <property type="match status" value="1"/>
</dbReference>
<evidence type="ECO:0000256" key="4">
    <source>
        <dbReference type="ARBA" id="ARBA00022679"/>
    </source>
</evidence>
<dbReference type="PANTHER" id="PTHR42878:SF15">
    <property type="entry name" value="BACTERIOPHYTOCHROME"/>
    <property type="match status" value="1"/>
</dbReference>
<dbReference type="SUPFAM" id="SSF55785">
    <property type="entry name" value="PYP-like sensor domain (PAS domain)"/>
    <property type="match status" value="2"/>
</dbReference>
<dbReference type="PROSITE" id="PS50113">
    <property type="entry name" value="PAC"/>
    <property type="match status" value="1"/>
</dbReference>
<evidence type="ECO:0000256" key="2">
    <source>
        <dbReference type="ARBA" id="ARBA00012438"/>
    </source>
</evidence>
<dbReference type="Pfam" id="PF02518">
    <property type="entry name" value="HATPase_c"/>
    <property type="match status" value="1"/>
</dbReference>
<dbReference type="PRINTS" id="PR00344">
    <property type="entry name" value="BCTRLSENSOR"/>
</dbReference>
<dbReference type="GO" id="GO:0000155">
    <property type="term" value="F:phosphorelay sensor kinase activity"/>
    <property type="evidence" value="ECO:0007669"/>
    <property type="project" value="InterPro"/>
</dbReference>
<proteinExistence type="predicted"/>
<dbReference type="InterPro" id="IPR035965">
    <property type="entry name" value="PAS-like_dom_sf"/>
</dbReference>
<dbReference type="Pfam" id="PF13188">
    <property type="entry name" value="PAS_8"/>
    <property type="match status" value="1"/>
</dbReference>
<dbReference type="EC" id="2.7.13.3" evidence="2"/>
<evidence type="ECO:0000259" key="8">
    <source>
        <dbReference type="PROSITE" id="PS50112"/>
    </source>
</evidence>
<dbReference type="InterPro" id="IPR036890">
    <property type="entry name" value="HATPase_C_sf"/>
</dbReference>
<dbReference type="RefSeq" id="WP_092349293.1">
    <property type="nucleotide sequence ID" value="NZ_FNQN01000008.1"/>
</dbReference>
<evidence type="ECO:0000259" key="7">
    <source>
        <dbReference type="PROSITE" id="PS50109"/>
    </source>
</evidence>
<dbReference type="GO" id="GO:0000156">
    <property type="term" value="F:phosphorelay response regulator activity"/>
    <property type="evidence" value="ECO:0007669"/>
    <property type="project" value="TreeGrafter"/>
</dbReference>
<dbReference type="Gene3D" id="1.10.287.130">
    <property type="match status" value="1"/>
</dbReference>
<dbReference type="InterPro" id="IPR036097">
    <property type="entry name" value="HisK_dim/P_sf"/>
</dbReference>
<feature type="domain" description="PAC" evidence="9">
    <location>
        <begin position="81"/>
        <end position="133"/>
    </location>
</feature>
<dbReference type="InterPro" id="IPR004358">
    <property type="entry name" value="Sig_transdc_His_kin-like_C"/>
</dbReference>
<dbReference type="GO" id="GO:0007234">
    <property type="term" value="P:osmosensory signaling via phosphorelay pathway"/>
    <property type="evidence" value="ECO:0007669"/>
    <property type="project" value="TreeGrafter"/>
</dbReference>
<dbReference type="GO" id="GO:0030295">
    <property type="term" value="F:protein kinase activator activity"/>
    <property type="evidence" value="ECO:0007669"/>
    <property type="project" value="TreeGrafter"/>
</dbReference>
<evidence type="ECO:0000256" key="3">
    <source>
        <dbReference type="ARBA" id="ARBA00022553"/>
    </source>
</evidence>
<dbReference type="SMART" id="SM00091">
    <property type="entry name" value="PAS"/>
    <property type="match status" value="2"/>
</dbReference>
<dbReference type="InterPro" id="IPR005467">
    <property type="entry name" value="His_kinase_dom"/>
</dbReference>
<dbReference type="AlphaFoldDB" id="A0A1H4CJ73"/>
<dbReference type="InterPro" id="IPR050351">
    <property type="entry name" value="BphY/WalK/GraS-like"/>
</dbReference>
<dbReference type="PANTHER" id="PTHR42878">
    <property type="entry name" value="TWO-COMPONENT HISTIDINE KINASE"/>
    <property type="match status" value="1"/>
</dbReference>
<keyword evidence="11" id="KW-1185">Reference proteome</keyword>
<dbReference type="SMART" id="SM00388">
    <property type="entry name" value="HisKA"/>
    <property type="match status" value="1"/>
</dbReference>
<gene>
    <name evidence="10" type="ORF">SAMN05660420_02577</name>
</gene>
<dbReference type="Pfam" id="PF00512">
    <property type="entry name" value="HisKA"/>
    <property type="match status" value="1"/>
</dbReference>
<dbReference type="GO" id="GO:0016020">
    <property type="term" value="C:membrane"/>
    <property type="evidence" value="ECO:0007669"/>
    <property type="project" value="UniProtKB-SubCell"/>
</dbReference>
<dbReference type="OrthoDB" id="5499652at2"/>
<name>A0A1H4CJ73_9BACT</name>
<dbReference type="SUPFAM" id="SSF55874">
    <property type="entry name" value="ATPase domain of HSP90 chaperone/DNA topoisomerase II/histidine kinase"/>
    <property type="match status" value="1"/>
</dbReference>
<organism evidence="10 11">
    <name type="scientific">Desulfuromusa kysingii</name>
    <dbReference type="NCBI Taxonomy" id="37625"/>
    <lineage>
        <taxon>Bacteria</taxon>
        <taxon>Pseudomonadati</taxon>
        <taxon>Thermodesulfobacteriota</taxon>
        <taxon>Desulfuromonadia</taxon>
        <taxon>Desulfuromonadales</taxon>
        <taxon>Geopsychrobacteraceae</taxon>
        <taxon>Desulfuromusa</taxon>
    </lineage>
</organism>
<dbReference type="Proteomes" id="UP000199409">
    <property type="component" value="Unassembled WGS sequence"/>
</dbReference>
<dbReference type="InterPro" id="IPR000700">
    <property type="entry name" value="PAS-assoc_C"/>
</dbReference>
<keyword evidence="6" id="KW-0472">Membrane</keyword>
<dbReference type="InterPro" id="IPR003661">
    <property type="entry name" value="HisK_dim/P_dom"/>
</dbReference>
<evidence type="ECO:0000256" key="5">
    <source>
        <dbReference type="ARBA" id="ARBA00022777"/>
    </source>
</evidence>
<dbReference type="CDD" id="cd00130">
    <property type="entry name" value="PAS"/>
    <property type="match status" value="1"/>
</dbReference>
<dbReference type="GO" id="GO:0006355">
    <property type="term" value="P:regulation of DNA-templated transcription"/>
    <property type="evidence" value="ECO:0007669"/>
    <property type="project" value="InterPro"/>
</dbReference>
<dbReference type="InterPro" id="IPR000014">
    <property type="entry name" value="PAS"/>
</dbReference>
<evidence type="ECO:0000313" key="10">
    <source>
        <dbReference type="EMBL" id="SEA60481.1"/>
    </source>
</evidence>
<evidence type="ECO:0000259" key="9">
    <source>
        <dbReference type="PROSITE" id="PS50113"/>
    </source>
</evidence>
<keyword evidence="5" id="KW-0418">Kinase</keyword>
<dbReference type="STRING" id="37625.SAMN05660420_02577"/>
<dbReference type="Pfam" id="PF00989">
    <property type="entry name" value="PAS"/>
    <property type="match status" value="1"/>
</dbReference>
<reference evidence="10 11" key="1">
    <citation type="submission" date="2016-10" db="EMBL/GenBank/DDBJ databases">
        <authorList>
            <person name="de Groot N.N."/>
        </authorList>
    </citation>
    <scope>NUCLEOTIDE SEQUENCE [LARGE SCALE GENOMIC DNA]</scope>
    <source>
        <strain evidence="10 11">DSM 7343</strain>
    </source>
</reference>
<dbReference type="InterPro" id="IPR003594">
    <property type="entry name" value="HATPase_dom"/>
</dbReference>
<feature type="domain" description="PAS" evidence="8">
    <location>
        <begin position="10"/>
        <end position="55"/>
    </location>
</feature>
<protein>
    <recommendedName>
        <fullName evidence="2">histidine kinase</fullName>
        <ecNumber evidence="2">2.7.13.3</ecNumber>
    </recommendedName>
</protein>
<comment type="catalytic activity">
    <reaction evidence="1">
        <text>ATP + protein L-histidine = ADP + protein N-phospho-L-histidine.</text>
        <dbReference type="EC" id="2.7.13.3"/>
    </reaction>
</comment>
<dbReference type="Gene3D" id="3.30.450.20">
    <property type="entry name" value="PAS domain"/>
    <property type="match status" value="2"/>
</dbReference>
<evidence type="ECO:0000313" key="11">
    <source>
        <dbReference type="Proteomes" id="UP000199409"/>
    </source>
</evidence>
<evidence type="ECO:0000256" key="1">
    <source>
        <dbReference type="ARBA" id="ARBA00000085"/>
    </source>
</evidence>
<feature type="domain" description="Histidine kinase" evidence="7">
    <location>
        <begin position="272"/>
        <end position="485"/>
    </location>
</feature>
<keyword evidence="4" id="KW-0808">Transferase</keyword>
<dbReference type="InterPro" id="IPR013767">
    <property type="entry name" value="PAS_fold"/>
</dbReference>
<keyword evidence="3" id="KW-0597">Phosphoprotein</keyword>
<dbReference type="NCBIfam" id="TIGR00229">
    <property type="entry name" value="sensory_box"/>
    <property type="match status" value="1"/>
</dbReference>
<dbReference type="EMBL" id="FNQN01000008">
    <property type="protein sequence ID" value="SEA60481.1"/>
    <property type="molecule type" value="Genomic_DNA"/>
</dbReference>
<dbReference type="CDD" id="cd00082">
    <property type="entry name" value="HisKA"/>
    <property type="match status" value="1"/>
</dbReference>
<sequence>MNPSLYQLLSEYPLEALLQTIPTGLFLVDLHKTIIYWNAEATRITGFTAEEVVGKHCSILCGESCHTDCDIFSSSTPKPDIGLSCSFQHKDGRTVSLTKNVDLLRDKGGQVVGGIEAFIDTSRLKKLEHSLRAAVEERTQQLELEKSGLRAVLDGMVDPAYICDPSYRISFANRAMLNIIGEIGEKYCYQAIYKRESVCLDCPLPQVLKGREVLQEKALGEPGRTYEIINTPYPTRENPTHKLGVSRDITERLEYRRRLQQTNRELDAFVSTVSHDLRSPLTPLIGFAELLDERYGEQLDDIGQDCIFEIRKTAEKMKDLLEDLLSLSQVGKMNIPTSPIDATSIAADVQLELADIVLETGAKITIAPLPSVTIAASLLTNLFRNLLINALKYAVHQNPCIEISGKKYRDRVRYKVIDHGLGIAPEEREKIFEPFKRGIHSKGIPGTGIGLATVAKIARVSGGNAWVEETPGGGATFIVDFPLVEKSNC</sequence>